<dbReference type="Pfam" id="PF17919">
    <property type="entry name" value="RT_RNaseH_2"/>
    <property type="match status" value="1"/>
</dbReference>
<dbReference type="CDD" id="cd01647">
    <property type="entry name" value="RT_LTR"/>
    <property type="match status" value="1"/>
</dbReference>
<dbReference type="PANTHER" id="PTHR37984:SF5">
    <property type="entry name" value="PROTEIN NYNRIN-LIKE"/>
    <property type="match status" value="1"/>
</dbReference>
<evidence type="ECO:0000313" key="4">
    <source>
        <dbReference type="EMBL" id="KAA0043865.1"/>
    </source>
</evidence>
<proteinExistence type="predicted"/>
<dbReference type="GO" id="GO:0003824">
    <property type="term" value="F:catalytic activity"/>
    <property type="evidence" value="ECO:0007669"/>
    <property type="project" value="UniProtKB-KW"/>
</dbReference>
<dbReference type="Gene3D" id="1.10.340.70">
    <property type="match status" value="1"/>
</dbReference>
<name>A0A5D3DNT0_CUCMM</name>
<dbReference type="SUPFAM" id="SSF56672">
    <property type="entry name" value="DNA/RNA polymerases"/>
    <property type="match status" value="1"/>
</dbReference>
<feature type="domain" description="Integrase zinc-binding" evidence="3">
    <location>
        <begin position="339"/>
        <end position="393"/>
    </location>
</feature>
<dbReference type="OrthoDB" id="1933597at2759"/>
<dbReference type="InterPro" id="IPR041588">
    <property type="entry name" value="Integrase_H2C2"/>
</dbReference>
<dbReference type="Gene3D" id="3.30.70.270">
    <property type="match status" value="3"/>
</dbReference>
<reference evidence="6 7" key="1">
    <citation type="submission" date="2019-08" db="EMBL/GenBank/DDBJ databases">
        <title>Draft genome sequences of two oriental melons (Cucumis melo L. var makuwa).</title>
        <authorList>
            <person name="Kwon S.-Y."/>
        </authorList>
    </citation>
    <scope>NUCLEOTIDE SEQUENCE [LARGE SCALE GENOMIC DNA]</scope>
    <source>
        <strain evidence="7">cv. Chang Bougi</strain>
        <strain evidence="6">cv. SW 3</strain>
        <tissue evidence="5">Leaf</tissue>
    </source>
</reference>
<feature type="domain" description="Reverse transcriptase/retrotransposon-derived protein RNase H-like" evidence="2">
    <location>
        <begin position="159"/>
        <end position="251"/>
    </location>
</feature>
<evidence type="ECO:0000259" key="3">
    <source>
        <dbReference type="Pfam" id="PF17921"/>
    </source>
</evidence>
<evidence type="ECO:0000313" key="6">
    <source>
        <dbReference type="Proteomes" id="UP000321393"/>
    </source>
</evidence>
<dbReference type="AlphaFoldDB" id="A0A5D3DNT0"/>
<evidence type="ECO:0000256" key="1">
    <source>
        <dbReference type="ARBA" id="ARBA00023268"/>
    </source>
</evidence>
<gene>
    <name evidence="5" type="ORF">E5676_scaffold352G004050</name>
    <name evidence="4" type="ORF">E6C27_scaffold236G002000</name>
</gene>
<dbReference type="EMBL" id="SSTE01014973">
    <property type="protein sequence ID" value="KAA0043865.1"/>
    <property type="molecule type" value="Genomic_DNA"/>
</dbReference>
<dbReference type="FunFam" id="3.30.70.270:FF:000020">
    <property type="entry name" value="Transposon Tf2-6 polyprotein-like Protein"/>
    <property type="match status" value="1"/>
</dbReference>
<dbReference type="PANTHER" id="PTHR37984">
    <property type="entry name" value="PROTEIN CBG26694"/>
    <property type="match status" value="1"/>
</dbReference>
<sequence>MIEQEPVFKSSVAVIEELFDELKGSNMFSKIDLKAGYHQIRMCLEDIEKTAFRTHEGHYEFLHLEVVLGLPKENELYVNLEKCNFAKPRIGYLGHFISEKGIEVDPEKIRAIEEWPVPTNVREIRGFLGLIGYYWWFVKDYGTMAAPLTQLLKARAYKWNEKAEAAFEKLKMAMMTLPVLAMPDLPFEIEYDASGFGVGAVLTQGRRPITYFSKTLSMRDRARPIYERELIAVVFAPQYQKWITKLLGYSFEVVYQPGLENKAADTLSRISPTVHLNQLTAPAIIDVEVIKEEVRRDTGLQEIVRLLEEEKVEIPHYTLHQGVLKFKGRLVISGASFLLPTIMHTYHDSIFGGHSGFLRTYKRDMGELYWKGMKNDIKKYCEECVIYQRNKSSVLSPVGLLMPLEILDAIWSDISMDFIERLPKSRG</sequence>
<dbReference type="InterPro" id="IPR050951">
    <property type="entry name" value="Retrovirus_Pol_polyprotein"/>
</dbReference>
<dbReference type="InterPro" id="IPR043502">
    <property type="entry name" value="DNA/RNA_pol_sf"/>
</dbReference>
<comment type="caution">
    <text evidence="5">The sequence shown here is derived from an EMBL/GenBank/DDBJ whole genome shotgun (WGS) entry which is preliminary data.</text>
</comment>
<dbReference type="Gene3D" id="3.10.10.10">
    <property type="entry name" value="HIV Type 1 Reverse Transcriptase, subunit A, domain 1"/>
    <property type="match status" value="1"/>
</dbReference>
<evidence type="ECO:0000259" key="2">
    <source>
        <dbReference type="Pfam" id="PF17919"/>
    </source>
</evidence>
<accession>A0A5D3DNT0</accession>
<organism evidence="5 7">
    <name type="scientific">Cucumis melo var. makuwa</name>
    <name type="common">Oriental melon</name>
    <dbReference type="NCBI Taxonomy" id="1194695"/>
    <lineage>
        <taxon>Eukaryota</taxon>
        <taxon>Viridiplantae</taxon>
        <taxon>Streptophyta</taxon>
        <taxon>Embryophyta</taxon>
        <taxon>Tracheophyta</taxon>
        <taxon>Spermatophyta</taxon>
        <taxon>Magnoliopsida</taxon>
        <taxon>eudicotyledons</taxon>
        <taxon>Gunneridae</taxon>
        <taxon>Pentapetalae</taxon>
        <taxon>rosids</taxon>
        <taxon>fabids</taxon>
        <taxon>Cucurbitales</taxon>
        <taxon>Cucurbitaceae</taxon>
        <taxon>Benincaseae</taxon>
        <taxon>Cucumis</taxon>
    </lineage>
</organism>
<dbReference type="InterPro" id="IPR043128">
    <property type="entry name" value="Rev_trsase/Diguanyl_cyclase"/>
</dbReference>
<dbReference type="InterPro" id="IPR041577">
    <property type="entry name" value="RT_RNaseH_2"/>
</dbReference>
<evidence type="ECO:0000313" key="5">
    <source>
        <dbReference type="EMBL" id="TYK25271.1"/>
    </source>
</evidence>
<protein>
    <submittedName>
        <fullName evidence="5">Ty3-gypsy retrotransposon protein</fullName>
    </submittedName>
</protein>
<dbReference type="EMBL" id="SSTD01003829">
    <property type="protein sequence ID" value="TYK25271.1"/>
    <property type="molecule type" value="Genomic_DNA"/>
</dbReference>
<dbReference type="Pfam" id="PF17921">
    <property type="entry name" value="Integrase_H2C2"/>
    <property type="match status" value="1"/>
</dbReference>
<keyword evidence="1" id="KW-0511">Multifunctional enzyme</keyword>
<evidence type="ECO:0000313" key="7">
    <source>
        <dbReference type="Proteomes" id="UP000321947"/>
    </source>
</evidence>
<dbReference type="Proteomes" id="UP000321393">
    <property type="component" value="Unassembled WGS sequence"/>
</dbReference>
<dbReference type="Proteomes" id="UP000321947">
    <property type="component" value="Unassembled WGS sequence"/>
</dbReference>